<reference evidence="8 9" key="1">
    <citation type="submission" date="2020-04" db="EMBL/GenBank/DDBJ databases">
        <authorList>
            <person name="Wallbank WR R."/>
            <person name="Pardo Diaz C."/>
            <person name="Kozak K."/>
            <person name="Martin S."/>
            <person name="Jiggins C."/>
            <person name="Moest M."/>
            <person name="Warren A I."/>
            <person name="Byers J.R.P. K."/>
            <person name="Montejo-Kovacevich G."/>
            <person name="Yen C E."/>
        </authorList>
    </citation>
    <scope>NUCLEOTIDE SEQUENCE [LARGE SCALE GENOMIC DNA]</scope>
</reference>
<feature type="domain" description="Peptidase S1" evidence="7">
    <location>
        <begin position="28"/>
        <end position="274"/>
    </location>
</feature>
<keyword evidence="2" id="KW-0645">Protease</keyword>
<keyword evidence="5" id="KW-1015">Disulfide bond</keyword>
<dbReference type="Proteomes" id="UP000494256">
    <property type="component" value="Unassembled WGS sequence"/>
</dbReference>
<evidence type="ECO:0000259" key="7">
    <source>
        <dbReference type="PROSITE" id="PS50240"/>
    </source>
</evidence>
<comment type="caution">
    <text evidence="8">The sequence shown here is derived from an EMBL/GenBank/DDBJ whole genome shotgun (WGS) entry which is preliminary data.</text>
</comment>
<evidence type="ECO:0000256" key="5">
    <source>
        <dbReference type="ARBA" id="ARBA00023157"/>
    </source>
</evidence>
<keyword evidence="3" id="KW-0378">Hydrolase</keyword>
<keyword evidence="6" id="KW-0732">Signal</keyword>
<dbReference type="InterPro" id="IPR009003">
    <property type="entry name" value="Peptidase_S1_PA"/>
</dbReference>
<evidence type="ECO:0000256" key="3">
    <source>
        <dbReference type="ARBA" id="ARBA00022801"/>
    </source>
</evidence>
<sequence length="299" mass="32298">MEKIVILLTLALCGCNALYIDDLITNRITNAEVAPIENFNYSISLQRLSELAQPTRGHVCGGVLITLQHALTAATCAFQVINGVLFQIDVSQHRVFAGATMLTNDTDTNRIRPIANITIHPGYIHPPSSLNNIAIITLTTPYLNTIGTPLALPAANFDPADFTVCQIASWGAESIHENASVSLRATNKFIYSHNLCRSVYSQRPFTVNVFPSMICAATLDVVSSGCYGDEGVPLVCNGVLTGILFETNQCAFAASPEVYTRVSNYTEWIRSISGSPGLRPEISFLGVVAIVIAMFVSKV</sequence>
<dbReference type="InterPro" id="IPR001254">
    <property type="entry name" value="Trypsin_dom"/>
</dbReference>
<dbReference type="PROSITE" id="PS50240">
    <property type="entry name" value="TRYPSIN_DOM"/>
    <property type="match status" value="1"/>
</dbReference>
<feature type="chain" id="PRO_5035892700" description="Peptidase S1 domain-containing protein" evidence="6">
    <location>
        <begin position="18"/>
        <end position="299"/>
    </location>
</feature>
<name>A0A8S1A2T0_ARCPL</name>
<evidence type="ECO:0000256" key="6">
    <source>
        <dbReference type="SAM" id="SignalP"/>
    </source>
</evidence>
<dbReference type="GO" id="GO:0004252">
    <property type="term" value="F:serine-type endopeptidase activity"/>
    <property type="evidence" value="ECO:0007669"/>
    <property type="project" value="InterPro"/>
</dbReference>
<feature type="signal peptide" evidence="6">
    <location>
        <begin position="1"/>
        <end position="17"/>
    </location>
</feature>
<protein>
    <recommendedName>
        <fullName evidence="7">Peptidase S1 domain-containing protein</fullName>
    </recommendedName>
</protein>
<dbReference type="CDD" id="cd00190">
    <property type="entry name" value="Tryp_SPc"/>
    <property type="match status" value="1"/>
</dbReference>
<dbReference type="PANTHER" id="PTHR24276">
    <property type="entry name" value="POLYSERASE-RELATED"/>
    <property type="match status" value="1"/>
</dbReference>
<proteinExistence type="inferred from homology"/>
<dbReference type="Gene3D" id="2.40.10.10">
    <property type="entry name" value="Trypsin-like serine proteases"/>
    <property type="match status" value="1"/>
</dbReference>
<comment type="similarity">
    <text evidence="1">Belongs to the peptidase S1 family.</text>
</comment>
<evidence type="ECO:0000313" key="8">
    <source>
        <dbReference type="EMBL" id="CAB3238968.1"/>
    </source>
</evidence>
<dbReference type="AlphaFoldDB" id="A0A8S1A2T0"/>
<evidence type="ECO:0000256" key="4">
    <source>
        <dbReference type="ARBA" id="ARBA00022825"/>
    </source>
</evidence>
<gene>
    <name evidence="8" type="ORF">APLA_LOCUS8431</name>
</gene>
<evidence type="ECO:0000256" key="2">
    <source>
        <dbReference type="ARBA" id="ARBA00022670"/>
    </source>
</evidence>
<keyword evidence="4" id="KW-0720">Serine protease</keyword>
<dbReference type="PRINTS" id="PR00722">
    <property type="entry name" value="CHYMOTRYPSIN"/>
</dbReference>
<evidence type="ECO:0000313" key="9">
    <source>
        <dbReference type="Proteomes" id="UP000494256"/>
    </source>
</evidence>
<accession>A0A8S1A2T0</accession>
<dbReference type="EMBL" id="CADEBD010000308">
    <property type="protein sequence ID" value="CAB3238968.1"/>
    <property type="molecule type" value="Genomic_DNA"/>
</dbReference>
<dbReference type="InterPro" id="IPR043504">
    <property type="entry name" value="Peptidase_S1_PA_chymotrypsin"/>
</dbReference>
<dbReference type="SUPFAM" id="SSF50494">
    <property type="entry name" value="Trypsin-like serine proteases"/>
    <property type="match status" value="1"/>
</dbReference>
<dbReference type="InterPro" id="IPR001314">
    <property type="entry name" value="Peptidase_S1A"/>
</dbReference>
<dbReference type="InterPro" id="IPR050430">
    <property type="entry name" value="Peptidase_S1"/>
</dbReference>
<dbReference type="OrthoDB" id="9995434at2759"/>
<dbReference type="PANTHER" id="PTHR24276:SF96">
    <property type="entry name" value="PEPTIDASE S1 DOMAIN-CONTAINING PROTEIN"/>
    <property type="match status" value="1"/>
</dbReference>
<dbReference type="Pfam" id="PF00089">
    <property type="entry name" value="Trypsin"/>
    <property type="match status" value="1"/>
</dbReference>
<dbReference type="PROSITE" id="PS51257">
    <property type="entry name" value="PROKAR_LIPOPROTEIN"/>
    <property type="match status" value="1"/>
</dbReference>
<dbReference type="GO" id="GO:0006508">
    <property type="term" value="P:proteolysis"/>
    <property type="evidence" value="ECO:0007669"/>
    <property type="project" value="UniProtKB-KW"/>
</dbReference>
<organism evidence="8 9">
    <name type="scientific">Arctia plantaginis</name>
    <name type="common">Wood tiger moth</name>
    <name type="synonym">Phalaena plantaginis</name>
    <dbReference type="NCBI Taxonomy" id="874455"/>
    <lineage>
        <taxon>Eukaryota</taxon>
        <taxon>Metazoa</taxon>
        <taxon>Ecdysozoa</taxon>
        <taxon>Arthropoda</taxon>
        <taxon>Hexapoda</taxon>
        <taxon>Insecta</taxon>
        <taxon>Pterygota</taxon>
        <taxon>Neoptera</taxon>
        <taxon>Endopterygota</taxon>
        <taxon>Lepidoptera</taxon>
        <taxon>Glossata</taxon>
        <taxon>Ditrysia</taxon>
        <taxon>Noctuoidea</taxon>
        <taxon>Erebidae</taxon>
        <taxon>Arctiinae</taxon>
        <taxon>Arctia</taxon>
    </lineage>
</organism>
<dbReference type="SMART" id="SM00020">
    <property type="entry name" value="Tryp_SPc"/>
    <property type="match status" value="1"/>
</dbReference>
<evidence type="ECO:0000256" key="1">
    <source>
        <dbReference type="ARBA" id="ARBA00007664"/>
    </source>
</evidence>